<dbReference type="InterPro" id="IPR029058">
    <property type="entry name" value="AB_hydrolase_fold"/>
</dbReference>
<keyword evidence="2" id="KW-1185">Reference proteome</keyword>
<dbReference type="Gene3D" id="3.40.50.1820">
    <property type="entry name" value="alpha/beta hydrolase"/>
    <property type="match status" value="1"/>
</dbReference>
<dbReference type="OrthoDB" id="408631at2759"/>
<dbReference type="Proteomes" id="UP000008782">
    <property type="component" value="Unassembled WGS sequence"/>
</dbReference>
<gene>
    <name evidence="1" type="ORF">GLRG_10089</name>
</gene>
<dbReference type="AlphaFoldDB" id="E3QVQ7"/>
<proteinExistence type="predicted"/>
<accession>E3QVQ7</accession>
<name>E3QVQ7_COLGM</name>
<dbReference type="SUPFAM" id="SSF53474">
    <property type="entry name" value="alpha/beta-Hydrolases"/>
    <property type="match status" value="1"/>
</dbReference>
<sequence>MLVSYLNDVIFPEATRKEISALVNTYPYNNGTAGSPFGAGTMNQACPQFKRLAAILGDVFFTLMRRAFLDMLPASMSAWSFQAAFERGTPILGTFYTSDLPRIFYSNDDAS</sequence>
<dbReference type="EMBL" id="GG697386">
    <property type="protein sequence ID" value="EFQ34945.1"/>
    <property type="molecule type" value="Genomic_DNA"/>
</dbReference>
<dbReference type="RefSeq" id="XP_008098965.1">
    <property type="nucleotide sequence ID" value="XM_008100774.1"/>
</dbReference>
<dbReference type="VEuPathDB" id="FungiDB:GLRG_10089"/>
<protein>
    <submittedName>
        <fullName evidence="1">Uncharacterized protein</fullName>
    </submittedName>
</protein>
<reference evidence="2" key="1">
    <citation type="journal article" date="2012" name="Nat. Genet.">
        <title>Lifestyle transitions in plant pathogenic Colletotrichum fungi deciphered by genome and transcriptome analyses.</title>
        <authorList>
            <person name="O'Connell R.J."/>
            <person name="Thon M.R."/>
            <person name="Hacquard S."/>
            <person name="Amyotte S.G."/>
            <person name="Kleemann J."/>
            <person name="Torres M.F."/>
            <person name="Damm U."/>
            <person name="Buiate E.A."/>
            <person name="Epstein L."/>
            <person name="Alkan N."/>
            <person name="Altmueller J."/>
            <person name="Alvarado-Balderrama L."/>
            <person name="Bauser C.A."/>
            <person name="Becker C."/>
            <person name="Birren B.W."/>
            <person name="Chen Z."/>
            <person name="Choi J."/>
            <person name="Crouch J.A."/>
            <person name="Duvick J.P."/>
            <person name="Farman M.A."/>
            <person name="Gan P."/>
            <person name="Heiman D."/>
            <person name="Henrissat B."/>
            <person name="Howard R.J."/>
            <person name="Kabbage M."/>
            <person name="Koch C."/>
            <person name="Kracher B."/>
            <person name="Kubo Y."/>
            <person name="Law A.D."/>
            <person name="Lebrun M.-H."/>
            <person name="Lee Y.-H."/>
            <person name="Miyara I."/>
            <person name="Moore N."/>
            <person name="Neumann U."/>
            <person name="Nordstroem K."/>
            <person name="Panaccione D.G."/>
            <person name="Panstruga R."/>
            <person name="Place M."/>
            <person name="Proctor R.H."/>
            <person name="Prusky D."/>
            <person name="Rech G."/>
            <person name="Reinhardt R."/>
            <person name="Rollins J.A."/>
            <person name="Rounsley S."/>
            <person name="Schardl C.L."/>
            <person name="Schwartz D.C."/>
            <person name="Shenoy N."/>
            <person name="Shirasu K."/>
            <person name="Sikhakolli U.R."/>
            <person name="Stueber K."/>
            <person name="Sukno S.A."/>
            <person name="Sweigard J.A."/>
            <person name="Takano Y."/>
            <person name="Takahara H."/>
            <person name="Trail F."/>
            <person name="van der Does H.C."/>
            <person name="Voll L.M."/>
            <person name="Will I."/>
            <person name="Young S."/>
            <person name="Zeng Q."/>
            <person name="Zhang J."/>
            <person name="Zhou S."/>
            <person name="Dickman M.B."/>
            <person name="Schulze-Lefert P."/>
            <person name="Ver Loren van Themaat E."/>
            <person name="Ma L.-J."/>
            <person name="Vaillancourt L.J."/>
        </authorList>
    </citation>
    <scope>NUCLEOTIDE SEQUENCE [LARGE SCALE GENOMIC DNA]</scope>
    <source>
        <strain evidence="2">M1.001 / M2 / FGSC 10212</strain>
    </source>
</reference>
<dbReference type="STRING" id="645133.E3QVQ7"/>
<dbReference type="HOGENOM" id="CLU_2158185_0_0_1"/>
<organism evidence="2">
    <name type="scientific">Colletotrichum graminicola (strain M1.001 / M2 / FGSC 10212)</name>
    <name type="common">Maize anthracnose fungus</name>
    <name type="synonym">Glomerella graminicola</name>
    <dbReference type="NCBI Taxonomy" id="645133"/>
    <lineage>
        <taxon>Eukaryota</taxon>
        <taxon>Fungi</taxon>
        <taxon>Dikarya</taxon>
        <taxon>Ascomycota</taxon>
        <taxon>Pezizomycotina</taxon>
        <taxon>Sordariomycetes</taxon>
        <taxon>Hypocreomycetidae</taxon>
        <taxon>Glomerellales</taxon>
        <taxon>Glomerellaceae</taxon>
        <taxon>Colletotrichum</taxon>
        <taxon>Colletotrichum graminicola species complex</taxon>
    </lineage>
</organism>
<dbReference type="GeneID" id="24415454"/>
<evidence type="ECO:0000313" key="2">
    <source>
        <dbReference type="Proteomes" id="UP000008782"/>
    </source>
</evidence>
<evidence type="ECO:0000313" key="1">
    <source>
        <dbReference type="EMBL" id="EFQ34945.1"/>
    </source>
</evidence>